<accession>A0ABS5WMX4</accession>
<reference evidence="5" key="1">
    <citation type="submission" date="2023-07" db="EMBL/GenBank/DDBJ databases">
        <title>Zobellia barbeyronii sp. nov., a new marine flavobacterium, isolated from green and red algae.</title>
        <authorList>
            <person name="Nedashkovskaya O.I."/>
            <person name="Otstavnykh N."/>
            <person name="Zhukova N."/>
            <person name="Guzev K."/>
            <person name="Chausova V."/>
            <person name="Tekutyeva L."/>
            <person name="Mikhailov V."/>
            <person name="Isaeva M."/>
        </authorList>
    </citation>
    <scope>NUCLEOTIDE SEQUENCE [LARGE SCALE GENOMIC DNA]</scope>
    <source>
        <strain evidence="5">KMM 6746</strain>
    </source>
</reference>
<evidence type="ECO:0000259" key="3">
    <source>
        <dbReference type="Pfam" id="PF04909"/>
    </source>
</evidence>
<sequence length="356" mass="41167">MRKQLPPLLLLLLLTTCLFAQENLLLKDYRPQSIYNTPKTLVKRAKYPVIDFHSHPDAKSEQELEEWVATMKENNIEKSIILTYSTGQQFDSIYDMYSKYGDQIEVWCGFDYTEYNEKGWSKKAVKELERCFAKGARGVGELGDKGLGLFYSKPSIAPGLHLDDPRLQPLLEKCGELGMPISVHLADPYWMYLPMDEKNDGLMNAYTWKLDTSKEGVLTHEELLTTLSNAVRNNKETTFIACHLANTSHDLAILGKLLDEHPNLYADISARYAEVAPVPRRTKAFFNKYKDRLVYGTDMGMEADMYQTTFRILESADEHFYAWNYFSYHWPLNGLDLGDETLKKIYHENGRRLLER</sequence>
<dbReference type="EMBL" id="JACATN010000008">
    <property type="protein sequence ID" value="MBT2163477.1"/>
    <property type="molecule type" value="Genomic_DNA"/>
</dbReference>
<evidence type="ECO:0000256" key="1">
    <source>
        <dbReference type="ARBA" id="ARBA00023239"/>
    </source>
</evidence>
<dbReference type="Proteomes" id="UP000740413">
    <property type="component" value="Unassembled WGS sequence"/>
</dbReference>
<proteinExistence type="predicted"/>
<dbReference type="Pfam" id="PF04909">
    <property type="entry name" value="Amidohydro_2"/>
    <property type="match status" value="1"/>
</dbReference>
<comment type="caution">
    <text evidence="4">The sequence shown here is derived from an EMBL/GenBank/DDBJ whole genome shotgun (WGS) entry which is preliminary data.</text>
</comment>
<evidence type="ECO:0000256" key="2">
    <source>
        <dbReference type="SAM" id="SignalP"/>
    </source>
</evidence>
<dbReference type="InterPro" id="IPR018247">
    <property type="entry name" value="EF_Hand_1_Ca_BS"/>
</dbReference>
<evidence type="ECO:0000313" key="4">
    <source>
        <dbReference type="EMBL" id="MBT2163477.1"/>
    </source>
</evidence>
<dbReference type="InterPro" id="IPR032465">
    <property type="entry name" value="ACMSD"/>
</dbReference>
<gene>
    <name evidence="4" type="ORF">HW347_19555</name>
</gene>
<feature type="signal peptide" evidence="2">
    <location>
        <begin position="1"/>
        <end position="20"/>
    </location>
</feature>
<dbReference type="Gene3D" id="3.20.20.140">
    <property type="entry name" value="Metal-dependent hydrolases"/>
    <property type="match status" value="1"/>
</dbReference>
<feature type="chain" id="PRO_5046111275" evidence="2">
    <location>
        <begin position="21"/>
        <end position="356"/>
    </location>
</feature>
<dbReference type="InterPro" id="IPR032466">
    <property type="entry name" value="Metal_Hydrolase"/>
</dbReference>
<feature type="domain" description="Amidohydrolase-related" evidence="3">
    <location>
        <begin position="120"/>
        <end position="355"/>
    </location>
</feature>
<evidence type="ECO:0000313" key="5">
    <source>
        <dbReference type="Proteomes" id="UP000740413"/>
    </source>
</evidence>
<dbReference type="SUPFAM" id="SSF51556">
    <property type="entry name" value="Metallo-dependent hydrolases"/>
    <property type="match status" value="1"/>
</dbReference>
<keyword evidence="1" id="KW-0456">Lyase</keyword>
<dbReference type="PROSITE" id="PS00018">
    <property type="entry name" value="EF_HAND_1"/>
    <property type="match status" value="1"/>
</dbReference>
<name>A0ABS5WMX4_9FLAO</name>
<keyword evidence="5" id="KW-1185">Reference proteome</keyword>
<dbReference type="InterPro" id="IPR006680">
    <property type="entry name" value="Amidohydro-rel"/>
</dbReference>
<dbReference type="PANTHER" id="PTHR21240:SF28">
    <property type="entry name" value="ISO-OROTATE DECARBOXYLASE (EUROFUNG)"/>
    <property type="match status" value="1"/>
</dbReference>
<keyword evidence="2" id="KW-0732">Signal</keyword>
<dbReference type="RefSeq" id="WP_214613423.1">
    <property type="nucleotide sequence ID" value="NZ_JACATN010000008.1"/>
</dbReference>
<dbReference type="PANTHER" id="PTHR21240">
    <property type="entry name" value="2-AMINO-3-CARBOXYLMUCONATE-6-SEMIALDEHYDE DECARBOXYLASE"/>
    <property type="match status" value="1"/>
</dbReference>
<protein>
    <submittedName>
        <fullName evidence="4">Amidohydrolase family protein</fullName>
    </submittedName>
</protein>
<organism evidence="4 5">
    <name type="scientific">Zobellia barbeyronii</name>
    <dbReference type="NCBI Taxonomy" id="2748009"/>
    <lineage>
        <taxon>Bacteria</taxon>
        <taxon>Pseudomonadati</taxon>
        <taxon>Bacteroidota</taxon>
        <taxon>Flavobacteriia</taxon>
        <taxon>Flavobacteriales</taxon>
        <taxon>Flavobacteriaceae</taxon>
        <taxon>Zobellia</taxon>
    </lineage>
</organism>